<organism evidence="1 2">
    <name type="scientific">Polycladomyces zharkentensis</name>
    <dbReference type="NCBI Taxonomy" id="2807616"/>
    <lineage>
        <taxon>Bacteria</taxon>
        <taxon>Bacillati</taxon>
        <taxon>Bacillota</taxon>
        <taxon>Bacilli</taxon>
        <taxon>Bacillales</taxon>
        <taxon>Thermoactinomycetaceae</taxon>
        <taxon>Polycladomyces</taxon>
    </lineage>
</organism>
<reference evidence="1" key="1">
    <citation type="journal article" date="2024" name="Int. J. Syst. Evol. Microbiol.">
        <title>Polycladomyces zharkentensis sp. nov., a novel thermophilic cellulose- and starch-degrading member of the Bacillota from a geothermal aquifer in Kazakhstan.</title>
        <authorList>
            <person name="Mashzhan A."/>
            <person name="Kistaubayeva A."/>
            <person name="Javier-Lopez R."/>
            <person name="Bissenova U."/>
            <person name="Bissenbay A."/>
            <person name="Birkeland N.K."/>
        </authorList>
    </citation>
    <scope>NUCLEOTIDE SEQUENCE</scope>
    <source>
        <strain evidence="1">ZKZ2T</strain>
    </source>
</reference>
<dbReference type="EMBL" id="JAFHAP010000008">
    <property type="protein sequence ID" value="MBN2909694.1"/>
    <property type="molecule type" value="Genomic_DNA"/>
</dbReference>
<proteinExistence type="predicted"/>
<evidence type="ECO:0000313" key="2">
    <source>
        <dbReference type="Proteomes" id="UP001177120"/>
    </source>
</evidence>
<gene>
    <name evidence="1" type="ORF">JQC72_09155</name>
</gene>
<protein>
    <submittedName>
        <fullName evidence="1">DUF3189 family protein</fullName>
    </submittedName>
</protein>
<evidence type="ECO:0000313" key="1">
    <source>
        <dbReference type="EMBL" id="MBN2909694.1"/>
    </source>
</evidence>
<name>A0ABS2WJH6_9BACL</name>
<sequence>MNIIYHCYGSAHSSVIAAAIHLGRLPDSRVPGVREIMALPDFDRSDDRHLGSLFYKGKDEKGFRVYTMGLGGQPAAALQTIKSILVLAGADPESFHFVGALRCITMMTKVGGALSRRYGIRIIGRPIAAWGITRSYPTLVDLVKQVKRQLHGAGEAGNLTGVCPIVHRSE</sequence>
<comment type="caution">
    <text evidence="1">The sequence shown here is derived from an EMBL/GenBank/DDBJ whole genome shotgun (WGS) entry which is preliminary data.</text>
</comment>
<dbReference type="InterPro" id="IPR021525">
    <property type="entry name" value="DUF3189"/>
</dbReference>
<dbReference type="Pfam" id="PF11385">
    <property type="entry name" value="DUF3189"/>
    <property type="match status" value="1"/>
</dbReference>
<dbReference type="Proteomes" id="UP001177120">
    <property type="component" value="Unassembled WGS sequence"/>
</dbReference>
<dbReference type="RefSeq" id="WP_205494968.1">
    <property type="nucleotide sequence ID" value="NZ_JAFHAP010000008.1"/>
</dbReference>
<accession>A0ABS2WJH6</accession>
<keyword evidence="2" id="KW-1185">Reference proteome</keyword>